<dbReference type="PANTHER" id="PTHR11699">
    <property type="entry name" value="ALDEHYDE DEHYDROGENASE-RELATED"/>
    <property type="match status" value="1"/>
</dbReference>
<evidence type="ECO:0000256" key="4">
    <source>
        <dbReference type="ARBA" id="ARBA00022840"/>
    </source>
</evidence>
<dbReference type="Proteomes" id="UP000239649">
    <property type="component" value="Unassembled WGS sequence"/>
</dbReference>
<keyword evidence="9" id="KW-0812">Transmembrane</keyword>
<evidence type="ECO:0000256" key="1">
    <source>
        <dbReference type="ARBA" id="ARBA00009986"/>
    </source>
</evidence>
<dbReference type="InterPro" id="IPR016162">
    <property type="entry name" value="Ald_DH_N"/>
</dbReference>
<feature type="transmembrane region" description="Helical" evidence="9">
    <location>
        <begin position="494"/>
        <end position="511"/>
    </location>
</feature>
<dbReference type="Gene3D" id="3.40.605.10">
    <property type="entry name" value="Aldehyde Dehydrogenase, Chain A, domain 1"/>
    <property type="match status" value="2"/>
</dbReference>
<dbReference type="Gene3D" id="3.40.309.10">
    <property type="entry name" value="Aldehyde Dehydrogenase, Chain A, domain 2"/>
    <property type="match status" value="1"/>
</dbReference>
<feature type="transmembrane region" description="Helical" evidence="9">
    <location>
        <begin position="598"/>
        <end position="617"/>
    </location>
</feature>
<name>A0A2P6V4S2_9CHLO</name>
<keyword evidence="6" id="KW-0520">NAD</keyword>
<evidence type="ECO:0000256" key="7">
    <source>
        <dbReference type="ARBA" id="ARBA00050461"/>
    </source>
</evidence>
<dbReference type="InterPro" id="IPR016163">
    <property type="entry name" value="Ald_DH_C"/>
</dbReference>
<evidence type="ECO:0000256" key="9">
    <source>
        <dbReference type="SAM" id="Phobius"/>
    </source>
</evidence>
<gene>
    <name evidence="11" type="ORF">C2E20_7369</name>
</gene>
<dbReference type="InterPro" id="IPR016161">
    <property type="entry name" value="Ald_DH/histidinol_DH"/>
</dbReference>
<dbReference type="InterPro" id="IPR016160">
    <property type="entry name" value="Ald_DH_CS_CYS"/>
</dbReference>
<dbReference type="SMART" id="SM00382">
    <property type="entry name" value="AAA"/>
    <property type="match status" value="1"/>
</dbReference>
<organism evidence="11 12">
    <name type="scientific">Micractinium conductrix</name>
    <dbReference type="NCBI Taxonomy" id="554055"/>
    <lineage>
        <taxon>Eukaryota</taxon>
        <taxon>Viridiplantae</taxon>
        <taxon>Chlorophyta</taxon>
        <taxon>core chlorophytes</taxon>
        <taxon>Trebouxiophyceae</taxon>
        <taxon>Chlorellales</taxon>
        <taxon>Chlorellaceae</taxon>
        <taxon>Chlorella clade</taxon>
        <taxon>Micractinium</taxon>
    </lineage>
</organism>
<feature type="transmembrane region" description="Helical" evidence="9">
    <location>
        <begin position="637"/>
        <end position="656"/>
    </location>
</feature>
<dbReference type="FunFam" id="3.40.309.10:FF:000065">
    <property type="entry name" value="Aldehyde dehydrogenase3"/>
    <property type="match status" value="1"/>
</dbReference>
<dbReference type="Pfam" id="PF03151">
    <property type="entry name" value="TPT"/>
    <property type="match status" value="1"/>
</dbReference>
<dbReference type="PROSITE" id="PS00070">
    <property type="entry name" value="ALDEHYDE_DEHYDR_CYS"/>
    <property type="match status" value="1"/>
</dbReference>
<dbReference type="Gene3D" id="3.40.50.300">
    <property type="entry name" value="P-loop containing nucleotide triphosphate hydrolases"/>
    <property type="match status" value="1"/>
</dbReference>
<proteinExistence type="inferred from homology"/>
<accession>A0A2P6V4S2</accession>
<comment type="catalytic activity">
    <reaction evidence="7">
        <text>octanal + NADP(+) + H2O = octanoate + NADPH + 2 H(+)</text>
        <dbReference type="Rhea" id="RHEA:59904"/>
        <dbReference type="ChEBI" id="CHEBI:15377"/>
        <dbReference type="ChEBI" id="CHEBI:15378"/>
        <dbReference type="ChEBI" id="CHEBI:17935"/>
        <dbReference type="ChEBI" id="CHEBI:25646"/>
        <dbReference type="ChEBI" id="CHEBI:57783"/>
        <dbReference type="ChEBI" id="CHEBI:58349"/>
    </reaction>
    <physiologicalReaction direction="left-to-right" evidence="7">
        <dbReference type="Rhea" id="RHEA:59905"/>
    </physiologicalReaction>
</comment>
<keyword evidence="5" id="KW-0560">Oxidoreductase</keyword>
<feature type="transmembrane region" description="Helical" evidence="9">
    <location>
        <begin position="676"/>
        <end position="709"/>
    </location>
</feature>
<dbReference type="Pfam" id="PF00005">
    <property type="entry name" value="ABC_tran"/>
    <property type="match status" value="1"/>
</dbReference>
<keyword evidence="4" id="KW-0067">ATP-binding</keyword>
<keyword evidence="3" id="KW-0547">Nucleotide-binding</keyword>
<evidence type="ECO:0000256" key="2">
    <source>
        <dbReference type="ARBA" id="ARBA00011881"/>
    </source>
</evidence>
<feature type="transmembrane region" description="Helical" evidence="9">
    <location>
        <begin position="420"/>
        <end position="440"/>
    </location>
</feature>
<keyword evidence="12" id="KW-1185">Reference proteome</keyword>
<evidence type="ECO:0000256" key="6">
    <source>
        <dbReference type="ARBA" id="ARBA00023027"/>
    </source>
</evidence>
<dbReference type="STRING" id="554055.A0A2P6V4S2"/>
<feature type="transmembrane region" description="Helical" evidence="9">
    <location>
        <begin position="452"/>
        <end position="474"/>
    </location>
</feature>
<reference evidence="11 12" key="1">
    <citation type="journal article" date="2018" name="Plant J.">
        <title>Genome sequences of Chlorella sorokiniana UTEX 1602 and Micractinium conductrix SAG 241.80: implications to maltose excretion by a green alga.</title>
        <authorList>
            <person name="Arriola M.B."/>
            <person name="Velmurugan N."/>
            <person name="Zhang Y."/>
            <person name="Plunkett M.H."/>
            <person name="Hondzo H."/>
            <person name="Barney B.M."/>
        </authorList>
    </citation>
    <scope>NUCLEOTIDE SEQUENCE [LARGE SCALE GENOMIC DNA]</scope>
    <source>
        <strain evidence="11 12">SAG 241.80</strain>
    </source>
</reference>
<evidence type="ECO:0000256" key="3">
    <source>
        <dbReference type="ARBA" id="ARBA00022741"/>
    </source>
</evidence>
<sequence length="1240" mass="132095">MPVPLAATHARAAGLAAHISAELPSSGSLFAGLGSVASGSAAQQPAAAAGGADQAPAGGAQVQQAAAGSAAAGGSSGVAGDVAVATNALSFSYTDIDGRPLPDRPPVVKDMTVSLPRGATCLLIGPNGAGKTTLLKVLGGKHMVPEAAVTVMGQPPFHSHSLTSSGALSYVGGNWERDIAFAGYAIPLAGDIPASQMLESIPGVDPARRERLMDVLDIDPTWRMHLVSDGQRRRVQIAMGLLKPFQVLLLDEITVDLDVLGRADLMDFLKEECRQRGATIIYATHIFDGLEAWPSHVMYVAGGQLQVFERAENVPELQQGRLLDLVERWLRAEQAQREGQERVDPAEWHRRHMAGGQDGEMKLASWNNGWAAGRLASSLKLSSNAVVYNALMAGRGGKRAPHALPTGTALPLPPPPEQLLATRLTACLQYGAVSTAITLFNRAVFSVYNFNFPATVTLLQILVSVVLMAALGAAGRMHFTAPTLAGARRAAPLALFWWLYVVSGVTALRYLNVPMYSVMRRSTTLLVVAGEARLFGKRPTRRSLAALLVMLGGAVVAGLSDLTFSLPGYVWVSICVASTAAYLLCMKQLENSAGMGQSTLLLYNTLLTLPLMAAYLVLGTNELAGVAAYPQLWERRFLGFLLLSCSQAFLLNLAIFRCTLINSPLATNVTGQMKDLFLTGLGMVLFGDVKFSALNLAGIGLGLAGSVAYSAVTYAESQAGGGRAAAKAAAARARRLASPRCTLKDSPRGLALARLERGGGPLFIGGKFVDAASGKTFGVIDPRTGQEVFRVAEADKEDVNRAVAAARHAFDKGDWPRMSATQRGKVMYRLAELIEQNSDELAAIESLDNGKPFNIAKIADIALTADHFRYYAGWADKIHGKTIPCDSKFGKLFAYNLVEPIGVVGQIIPWNFPLLMLAWKVAPALAAGNCVVLKPAEQTPLNALRFAQLCVEAGIPPGTINILPGFGETAGAAICNHPGVDKLAFTGSTDVGKIVGAAAAKRVVPVSLELALFFNHGQCCAAGARTYVHKDIYDEFVQKAAERAEKRVVGDPFQEGVEQGPQVDEDQLKKILSYIDIGKREGARLLTGGRQKGTKGYYIEPTVFADVKDSMRTHRKGGNLRAGHASLFIHMPPPPSASMPAVQSILKYDSTEEVIARANDNEYGLASGVLSNDINFINTVTRSLKAGTVWVNCYNVYESSVPFGGYKMSGVGRDKGAYALHHYTQTKAVYQSLEPNQPWL</sequence>
<dbReference type="InterPro" id="IPR027417">
    <property type="entry name" value="P-loop_NTPase"/>
</dbReference>
<comment type="caution">
    <text evidence="11">The sequence shown here is derived from an EMBL/GenBank/DDBJ whole genome shotgun (WGS) entry which is preliminary data.</text>
</comment>
<dbReference type="GO" id="GO:0016887">
    <property type="term" value="F:ATP hydrolysis activity"/>
    <property type="evidence" value="ECO:0007669"/>
    <property type="project" value="InterPro"/>
</dbReference>
<comment type="similarity">
    <text evidence="1">Belongs to the aldehyde dehydrogenase family.</text>
</comment>
<dbReference type="FunFam" id="3.40.605.10:FF:000026">
    <property type="entry name" value="Aldehyde dehydrogenase, putative"/>
    <property type="match status" value="1"/>
</dbReference>
<dbReference type="EMBL" id="LHPF02000029">
    <property type="protein sequence ID" value="PSC69086.1"/>
    <property type="molecule type" value="Genomic_DNA"/>
</dbReference>
<dbReference type="AlphaFoldDB" id="A0A2P6V4S2"/>
<feature type="domain" description="ABC transporter" evidence="10">
    <location>
        <begin position="91"/>
        <end position="327"/>
    </location>
</feature>
<keyword evidence="9" id="KW-0472">Membrane</keyword>
<feature type="transmembrane region" description="Helical" evidence="9">
    <location>
        <begin position="566"/>
        <end position="586"/>
    </location>
</feature>
<comment type="subunit">
    <text evidence="2">Homotetramer.</text>
</comment>
<dbReference type="InterPro" id="IPR003439">
    <property type="entry name" value="ABC_transporter-like_ATP-bd"/>
</dbReference>
<dbReference type="InterPro" id="IPR003593">
    <property type="entry name" value="AAA+_ATPase"/>
</dbReference>
<feature type="transmembrane region" description="Helical" evidence="9">
    <location>
        <begin position="543"/>
        <end position="560"/>
    </location>
</feature>
<protein>
    <recommendedName>
        <fullName evidence="8">Aldehyde dehydrogenase 1</fullName>
    </recommendedName>
</protein>
<dbReference type="GO" id="GO:0005524">
    <property type="term" value="F:ATP binding"/>
    <property type="evidence" value="ECO:0007669"/>
    <property type="project" value="UniProtKB-KW"/>
</dbReference>
<evidence type="ECO:0000259" key="10">
    <source>
        <dbReference type="PROSITE" id="PS50893"/>
    </source>
</evidence>
<dbReference type="SUPFAM" id="SSF53720">
    <property type="entry name" value="ALDH-like"/>
    <property type="match status" value="1"/>
</dbReference>
<keyword evidence="9" id="KW-1133">Transmembrane helix</keyword>
<dbReference type="OrthoDB" id="310895at2759"/>
<dbReference type="PROSITE" id="PS50893">
    <property type="entry name" value="ABC_TRANSPORTER_2"/>
    <property type="match status" value="1"/>
</dbReference>
<dbReference type="InterPro" id="IPR004853">
    <property type="entry name" value="Sugar_P_trans_dom"/>
</dbReference>
<dbReference type="InterPro" id="IPR015590">
    <property type="entry name" value="Aldehyde_DH_dom"/>
</dbReference>
<evidence type="ECO:0000313" key="11">
    <source>
        <dbReference type="EMBL" id="PSC69086.1"/>
    </source>
</evidence>
<dbReference type="GO" id="GO:0004030">
    <property type="term" value="F:aldehyde dehydrogenase [NAD(P)+] activity"/>
    <property type="evidence" value="ECO:0007669"/>
    <property type="project" value="UniProtKB-ARBA"/>
</dbReference>
<evidence type="ECO:0000256" key="5">
    <source>
        <dbReference type="ARBA" id="ARBA00023002"/>
    </source>
</evidence>
<evidence type="ECO:0000256" key="8">
    <source>
        <dbReference type="ARBA" id="ARBA00068140"/>
    </source>
</evidence>
<dbReference type="FunFam" id="3.40.605.10:FF:000011">
    <property type="entry name" value="ALD5p Mitochondrial aldehyde dehydrogenase"/>
    <property type="match status" value="1"/>
</dbReference>
<evidence type="ECO:0000313" key="12">
    <source>
        <dbReference type="Proteomes" id="UP000239649"/>
    </source>
</evidence>
<dbReference type="Pfam" id="PF00171">
    <property type="entry name" value="Aldedh"/>
    <property type="match status" value="3"/>
</dbReference>
<dbReference type="SUPFAM" id="SSF52540">
    <property type="entry name" value="P-loop containing nucleoside triphosphate hydrolases"/>
    <property type="match status" value="1"/>
</dbReference>